<evidence type="ECO:0008006" key="4">
    <source>
        <dbReference type="Google" id="ProtNLM"/>
    </source>
</evidence>
<reference evidence="2 3" key="1">
    <citation type="submission" date="2015-09" db="EMBL/GenBank/DDBJ databases">
        <title>Identification and resolution of microdiversity through metagenomic sequencing of parallel consortia.</title>
        <authorList>
            <person name="Nelson W.C."/>
            <person name="Romine M.F."/>
            <person name="Lindemann S.R."/>
        </authorList>
    </citation>
    <scope>NUCLEOTIDE SEQUENCE [LARGE SCALE GENOMIC DNA]</scope>
    <source>
        <strain evidence="2">HL-49</strain>
    </source>
</reference>
<gene>
    <name evidence="2" type="ORF">HLUCCX10_11210</name>
</gene>
<dbReference type="eggNOG" id="ENOG5033GER">
    <property type="taxonomic scope" value="Bacteria"/>
</dbReference>
<proteinExistence type="predicted"/>
<feature type="signal peptide" evidence="1">
    <location>
        <begin position="1"/>
        <end position="22"/>
    </location>
</feature>
<feature type="chain" id="PRO_5006146289" description="DUF3575 domain-containing protein" evidence="1">
    <location>
        <begin position="23"/>
        <end position="168"/>
    </location>
</feature>
<evidence type="ECO:0000256" key="1">
    <source>
        <dbReference type="SAM" id="SignalP"/>
    </source>
</evidence>
<dbReference type="PATRIC" id="fig|1305737.6.peg.2854"/>
<name>A0A0P7YHH8_9BACT</name>
<evidence type="ECO:0000313" key="2">
    <source>
        <dbReference type="EMBL" id="KPQ14160.1"/>
    </source>
</evidence>
<dbReference type="Proteomes" id="UP000050421">
    <property type="component" value="Unassembled WGS sequence"/>
</dbReference>
<dbReference type="EMBL" id="LJXT01000070">
    <property type="protein sequence ID" value="KPQ14160.1"/>
    <property type="molecule type" value="Genomic_DNA"/>
</dbReference>
<keyword evidence="1" id="KW-0732">Signal</keyword>
<evidence type="ECO:0000313" key="3">
    <source>
        <dbReference type="Proteomes" id="UP000050421"/>
    </source>
</evidence>
<comment type="caution">
    <text evidence="2">The sequence shown here is derived from an EMBL/GenBank/DDBJ whole genome shotgun (WGS) entry which is preliminary data.</text>
</comment>
<sequence>MKLSVGLAFAVLLLFLSVNVQAQENSRERGRGVFVEILGNGLIGSINYDQRFEKRFDGLGFKGGISYFAFNGSSVAAFPFGLNYLLGKDGKYFEVGLGGTYLRFADRSNTFSVGDERTFGSGIAGNMVFGYRREPVDGGFLFRASMTPIFGSGTFLPFYFGISLGYAF</sequence>
<accession>A0A0P7YHH8</accession>
<dbReference type="OrthoDB" id="966005at2"/>
<dbReference type="STRING" id="1305737.GCA_000526355_00842"/>
<organism evidence="2 3">
    <name type="scientific">Algoriphagus marincola HL-49</name>
    <dbReference type="NCBI Taxonomy" id="1305737"/>
    <lineage>
        <taxon>Bacteria</taxon>
        <taxon>Pseudomonadati</taxon>
        <taxon>Bacteroidota</taxon>
        <taxon>Cytophagia</taxon>
        <taxon>Cytophagales</taxon>
        <taxon>Cyclobacteriaceae</taxon>
        <taxon>Algoriphagus</taxon>
    </lineage>
</organism>
<protein>
    <recommendedName>
        <fullName evidence="4">DUF3575 domain-containing protein</fullName>
    </recommendedName>
</protein>
<dbReference type="AlphaFoldDB" id="A0A0P7YHH8"/>